<proteinExistence type="predicted"/>
<dbReference type="InterPro" id="IPR012675">
    <property type="entry name" value="Beta-grasp_dom_sf"/>
</dbReference>
<dbReference type="Pfam" id="PF02597">
    <property type="entry name" value="ThiS"/>
    <property type="match status" value="1"/>
</dbReference>
<dbReference type="PANTHER" id="PTHR34472">
    <property type="entry name" value="SULFUR CARRIER PROTEIN THIS"/>
    <property type="match status" value="1"/>
</dbReference>
<protein>
    <recommendedName>
        <fullName evidence="2">Thiamine biosynthesis protein ThiS</fullName>
    </recommendedName>
</protein>
<dbReference type="InterPro" id="IPR003749">
    <property type="entry name" value="ThiS/MoaD-like"/>
</dbReference>
<dbReference type="SUPFAM" id="SSF54285">
    <property type="entry name" value="MoaD/ThiS"/>
    <property type="match status" value="1"/>
</dbReference>
<dbReference type="AlphaFoldDB" id="A0A0F8XS55"/>
<organism evidence="1">
    <name type="scientific">marine sediment metagenome</name>
    <dbReference type="NCBI Taxonomy" id="412755"/>
    <lineage>
        <taxon>unclassified sequences</taxon>
        <taxon>metagenomes</taxon>
        <taxon>ecological metagenomes</taxon>
    </lineage>
</organism>
<gene>
    <name evidence="1" type="ORF">LCGC14_2988280</name>
</gene>
<reference evidence="1" key="1">
    <citation type="journal article" date="2015" name="Nature">
        <title>Complex archaea that bridge the gap between prokaryotes and eukaryotes.</title>
        <authorList>
            <person name="Spang A."/>
            <person name="Saw J.H."/>
            <person name="Jorgensen S.L."/>
            <person name="Zaremba-Niedzwiedzka K."/>
            <person name="Martijn J."/>
            <person name="Lind A.E."/>
            <person name="van Eijk R."/>
            <person name="Schleper C."/>
            <person name="Guy L."/>
            <person name="Ettema T.J."/>
        </authorList>
    </citation>
    <scope>NUCLEOTIDE SEQUENCE</scope>
</reference>
<dbReference type="EMBL" id="LAZR01061213">
    <property type="protein sequence ID" value="KKK64035.1"/>
    <property type="molecule type" value="Genomic_DNA"/>
</dbReference>
<dbReference type="Gene3D" id="3.10.20.30">
    <property type="match status" value="1"/>
</dbReference>
<sequence length="67" mass="7377">MIQINVNGEKKECPAGTSVSELLESLDIDKRYVAVELNLKVVPRTQLSEMKLQENDSLEIVTFVGGG</sequence>
<evidence type="ECO:0000313" key="1">
    <source>
        <dbReference type="EMBL" id="KKK64035.1"/>
    </source>
</evidence>
<name>A0A0F8XS55_9ZZZZ</name>
<dbReference type="PANTHER" id="PTHR34472:SF1">
    <property type="entry name" value="SULFUR CARRIER PROTEIN THIS"/>
    <property type="match status" value="1"/>
</dbReference>
<dbReference type="CDD" id="cd00565">
    <property type="entry name" value="Ubl_ThiS"/>
    <property type="match status" value="1"/>
</dbReference>
<dbReference type="InterPro" id="IPR010035">
    <property type="entry name" value="Thi_S"/>
</dbReference>
<comment type="caution">
    <text evidence="1">The sequence shown here is derived from an EMBL/GenBank/DDBJ whole genome shotgun (WGS) entry which is preliminary data.</text>
</comment>
<dbReference type="NCBIfam" id="TIGR01683">
    <property type="entry name" value="thiS"/>
    <property type="match status" value="1"/>
</dbReference>
<dbReference type="InterPro" id="IPR016155">
    <property type="entry name" value="Mopterin_synth/thiamin_S_b"/>
</dbReference>
<evidence type="ECO:0008006" key="2">
    <source>
        <dbReference type="Google" id="ProtNLM"/>
    </source>
</evidence>
<accession>A0A0F8XS55</accession>